<keyword evidence="3" id="KW-1185">Reference proteome</keyword>
<dbReference type="RefSeq" id="WP_317566286.1">
    <property type="nucleotide sequence ID" value="NZ_JAWLJX010000011.1"/>
</dbReference>
<dbReference type="SUPFAM" id="SSF53335">
    <property type="entry name" value="S-adenosyl-L-methionine-dependent methyltransferases"/>
    <property type="match status" value="1"/>
</dbReference>
<dbReference type="GO" id="GO:0032259">
    <property type="term" value="P:methylation"/>
    <property type="evidence" value="ECO:0007669"/>
    <property type="project" value="UniProtKB-KW"/>
</dbReference>
<evidence type="ECO:0000313" key="2">
    <source>
        <dbReference type="EMBL" id="MDV6264211.1"/>
    </source>
</evidence>
<keyword evidence="2" id="KW-0808">Transferase</keyword>
<feature type="domain" description="Methyltransferase" evidence="1">
    <location>
        <begin position="97"/>
        <end position="190"/>
    </location>
</feature>
<dbReference type="InterPro" id="IPR029063">
    <property type="entry name" value="SAM-dependent_MTases_sf"/>
</dbReference>
<dbReference type="Proteomes" id="UP001185755">
    <property type="component" value="Unassembled WGS sequence"/>
</dbReference>
<dbReference type="Pfam" id="PF13649">
    <property type="entry name" value="Methyltransf_25"/>
    <property type="match status" value="1"/>
</dbReference>
<sequence>MSESPETALRRALEMIEPEMLRGLARTDGGYVELLPDVPAPNPSPASIAMNNRVVATIYEKLWRPFGVSMMGIAGMSMSAERAKAVTDLRLDGPQRVLDVACGPGNFTKFLSEKLTGDGIAIGFDISEAMIARAVQDNRGPRAAYVRGDAAHLPYSDSTFDAVCCYAALYLIPKPMTVLDELIRVLRPGGRIAIMTSCEPRPAPLGSLVGFGTGLAGVRMFPKDLFVDVFEASGLTEVEQDVRGLAQFVSATKENQRNDR</sequence>
<evidence type="ECO:0000259" key="1">
    <source>
        <dbReference type="Pfam" id="PF13649"/>
    </source>
</evidence>
<organism evidence="2 3">
    <name type="scientific">Rhodococcoides yunnanense</name>
    <dbReference type="NCBI Taxonomy" id="278209"/>
    <lineage>
        <taxon>Bacteria</taxon>
        <taxon>Bacillati</taxon>
        <taxon>Actinomycetota</taxon>
        <taxon>Actinomycetes</taxon>
        <taxon>Mycobacteriales</taxon>
        <taxon>Nocardiaceae</taxon>
        <taxon>Rhodococcoides</taxon>
    </lineage>
</organism>
<dbReference type="EMBL" id="JAWLJX010000011">
    <property type="protein sequence ID" value="MDV6264211.1"/>
    <property type="molecule type" value="Genomic_DNA"/>
</dbReference>
<accession>A0ABU4BJ37</accession>
<dbReference type="GO" id="GO:0008168">
    <property type="term" value="F:methyltransferase activity"/>
    <property type="evidence" value="ECO:0007669"/>
    <property type="project" value="UniProtKB-KW"/>
</dbReference>
<dbReference type="InterPro" id="IPR041698">
    <property type="entry name" value="Methyltransf_25"/>
</dbReference>
<protein>
    <submittedName>
        <fullName evidence="2">Class I SAM-dependent methyltransferase</fullName>
        <ecNumber evidence="2">2.1.-.-</ecNumber>
    </submittedName>
</protein>
<comment type="caution">
    <text evidence="2">The sequence shown here is derived from an EMBL/GenBank/DDBJ whole genome shotgun (WGS) entry which is preliminary data.</text>
</comment>
<dbReference type="PANTHER" id="PTHR43591">
    <property type="entry name" value="METHYLTRANSFERASE"/>
    <property type="match status" value="1"/>
</dbReference>
<evidence type="ECO:0000313" key="3">
    <source>
        <dbReference type="Proteomes" id="UP001185755"/>
    </source>
</evidence>
<dbReference type="CDD" id="cd02440">
    <property type="entry name" value="AdoMet_MTases"/>
    <property type="match status" value="1"/>
</dbReference>
<gene>
    <name evidence="2" type="ORF">R3P96_22985</name>
</gene>
<dbReference type="EC" id="2.1.-.-" evidence="2"/>
<proteinExistence type="predicted"/>
<dbReference type="Gene3D" id="3.40.50.150">
    <property type="entry name" value="Vaccinia Virus protein VP39"/>
    <property type="match status" value="1"/>
</dbReference>
<reference evidence="2 3" key="1">
    <citation type="submission" date="2023-10" db="EMBL/GenBank/DDBJ databases">
        <title>Development of a sustainable strategy for remediation of hydrocarbon-contaminated territories based on the waste exchange concept.</title>
        <authorList>
            <person name="Krivoruchko A."/>
        </authorList>
    </citation>
    <scope>NUCLEOTIDE SEQUENCE [LARGE SCALE GENOMIC DNA]</scope>
    <source>
        <strain evidence="2 3">IEGM 1323</strain>
    </source>
</reference>
<keyword evidence="2" id="KW-0489">Methyltransferase</keyword>
<name>A0ABU4BJ37_9NOCA</name>